<accession>A0A1A9V0W0</accession>
<reference evidence="2" key="1">
    <citation type="submission" date="2020-05" db="UniProtKB">
        <authorList>
            <consortium name="EnsemblMetazoa"/>
        </authorList>
    </citation>
    <scope>IDENTIFICATION</scope>
    <source>
        <strain evidence="2">TTRI</strain>
    </source>
</reference>
<evidence type="ECO:0000256" key="1">
    <source>
        <dbReference type="SAM" id="Phobius"/>
    </source>
</evidence>
<name>A0A1A9V0W0_GLOAU</name>
<dbReference type="VEuPathDB" id="VectorBase:GAUT022172"/>
<keyword evidence="1" id="KW-0472">Membrane</keyword>
<evidence type="ECO:0000313" key="3">
    <source>
        <dbReference type="Proteomes" id="UP000078200"/>
    </source>
</evidence>
<keyword evidence="1" id="KW-1133">Transmembrane helix</keyword>
<dbReference type="AlphaFoldDB" id="A0A1A9V0W0"/>
<sequence>MNSRKCEKFSLYVHNIAIATAFITETTVAPHAAIRSLSHKIVSYTENIYKVSNSGYDTSLHLKHFTSTFRINRDMGLSPQFQKNYQFKSRRDIPIQPMLFLHTTATILYGTNVWLSLCIVMDLEWIYLSSII</sequence>
<dbReference type="Proteomes" id="UP000078200">
    <property type="component" value="Unassembled WGS sequence"/>
</dbReference>
<protein>
    <submittedName>
        <fullName evidence="2">Uncharacterized protein</fullName>
    </submittedName>
</protein>
<keyword evidence="1" id="KW-0812">Transmembrane</keyword>
<proteinExistence type="predicted"/>
<keyword evidence="3" id="KW-1185">Reference proteome</keyword>
<evidence type="ECO:0000313" key="2">
    <source>
        <dbReference type="EnsemblMetazoa" id="GAUT022172-PA"/>
    </source>
</evidence>
<feature type="transmembrane region" description="Helical" evidence="1">
    <location>
        <begin position="99"/>
        <end position="128"/>
    </location>
</feature>
<organism evidence="2 3">
    <name type="scientific">Glossina austeni</name>
    <name type="common">Savannah tsetse fly</name>
    <dbReference type="NCBI Taxonomy" id="7395"/>
    <lineage>
        <taxon>Eukaryota</taxon>
        <taxon>Metazoa</taxon>
        <taxon>Ecdysozoa</taxon>
        <taxon>Arthropoda</taxon>
        <taxon>Hexapoda</taxon>
        <taxon>Insecta</taxon>
        <taxon>Pterygota</taxon>
        <taxon>Neoptera</taxon>
        <taxon>Endopterygota</taxon>
        <taxon>Diptera</taxon>
        <taxon>Brachycera</taxon>
        <taxon>Muscomorpha</taxon>
        <taxon>Hippoboscoidea</taxon>
        <taxon>Glossinidae</taxon>
        <taxon>Glossina</taxon>
    </lineage>
</organism>
<dbReference type="EnsemblMetazoa" id="GAUT022172-RA">
    <property type="protein sequence ID" value="GAUT022172-PA"/>
    <property type="gene ID" value="GAUT022172"/>
</dbReference>